<protein>
    <submittedName>
        <fullName evidence="2">X-Pro dipeptidyl-peptidase</fullName>
    </submittedName>
</protein>
<reference evidence="2" key="1">
    <citation type="journal article" date="2021" name="Proc. Natl. Acad. Sci. U.S.A.">
        <title>A Catalog of Tens of Thousands of Viruses from Human Metagenomes Reveals Hidden Associations with Chronic Diseases.</title>
        <authorList>
            <person name="Tisza M.J."/>
            <person name="Buck C.B."/>
        </authorList>
    </citation>
    <scope>NUCLEOTIDE SEQUENCE</scope>
    <source>
        <strain evidence="2">CtzEj35</strain>
    </source>
</reference>
<sequence>MTVSFLNESGDTEKWEFSGGSWAVSSFEQVGANEFCKLEKEAIESNLTNKYELFRNTIGLGSVFSSNLFIKDALSPYTVDENEKFTASTLYEICRVKLEAGKTYYRYIDTQRNSWASSNCRLFDDTGFLQVFNGDTITVPSDAKNPYIYLAALQRATKDKYMFTEEAAPESYIPPVSYTAIKDLQNSINNVSEEIENTNNSIKELDLVTVKKILTRTDNLFNPNDDTYVGKIISDTGVWTSSSSYNTVLIPLEAGKTYKRYSKAGTLSDWAVSNIRVFDNNGDGSLLLRVNTNSVTVPQEAVNPVGYFAYPTFLQSLDPQLFMVLEDGISGDEQIPYYIISYEQDLTDYIKSLVKDIDISNAIVQGEGDSEDKVMSQKAVTNSLSKQKNDLQTKIENAILGLTSSTIEQGKGQSTSSTISQKGITELLAELAEGIQGDTQYRYADRPSGGYENFFVDVDVNIATTNNSNESVADSVNLQKDRCVLVLPENYNRSGKPTRLIICGHGTGWKCISSTAKPWVGDLNLDLFLNEGYALLGLNGTPGDLDGLANGHNGTPQCYRSVLAAYKYVIGKYNIATNGVFTMGYSMGTLMTTQISCFNDIPVLAQIVYSPSFPLMKSQFTLKSAEVRERMCDKFGFIGQKPTFTSQNPPSEQEQQYVLDNFDKWCGYDPLINGMTGGKAKETFSIWVASSRLSDESEKELYENLGIVRKIPIKFFLCDDDIVASPRWTDYITTMMRNAGCYCEARHYETGGHTAPPTAGDDVEVNTLLGGNMTVNGSSYEGLLFLKRYDL</sequence>
<organism evidence="2">
    <name type="scientific">Siphoviridae sp. ctzEj35</name>
    <dbReference type="NCBI Taxonomy" id="2826528"/>
    <lineage>
        <taxon>Viruses</taxon>
        <taxon>Duplodnaviria</taxon>
        <taxon>Heunggongvirae</taxon>
        <taxon>Uroviricota</taxon>
        <taxon>Caudoviricetes</taxon>
    </lineage>
</organism>
<name>A0A8S5NDJ1_9CAUD</name>
<feature type="coiled-coil region" evidence="1">
    <location>
        <begin position="181"/>
        <end position="208"/>
    </location>
</feature>
<dbReference type="Gene3D" id="3.40.50.1820">
    <property type="entry name" value="alpha/beta hydrolase"/>
    <property type="match status" value="1"/>
</dbReference>
<dbReference type="SUPFAM" id="SSF53474">
    <property type="entry name" value="alpha/beta-Hydrolases"/>
    <property type="match status" value="1"/>
</dbReference>
<dbReference type="InterPro" id="IPR029058">
    <property type="entry name" value="AB_hydrolase_fold"/>
</dbReference>
<dbReference type="EMBL" id="BK015136">
    <property type="protein sequence ID" value="DAD92463.1"/>
    <property type="molecule type" value="Genomic_DNA"/>
</dbReference>
<proteinExistence type="predicted"/>
<evidence type="ECO:0000256" key="1">
    <source>
        <dbReference type="SAM" id="Coils"/>
    </source>
</evidence>
<evidence type="ECO:0000313" key="2">
    <source>
        <dbReference type="EMBL" id="DAD92463.1"/>
    </source>
</evidence>
<keyword evidence="1" id="KW-0175">Coiled coil</keyword>
<accession>A0A8S5NDJ1</accession>